<keyword evidence="3" id="KW-1185">Reference proteome</keyword>
<accession>A0ABM7RC74</accession>
<name>A0ABM7RC74_9BACT</name>
<evidence type="ECO:0000313" key="3">
    <source>
        <dbReference type="Proteomes" id="UP001374893"/>
    </source>
</evidence>
<reference evidence="2 3" key="1">
    <citation type="submission" date="2021-06" db="EMBL/GenBank/DDBJ databases">
        <title>Complete genome of Haloferula helveola possessing various polysaccharide degrading enzymes.</title>
        <authorList>
            <person name="Takami H."/>
            <person name="Huang C."/>
            <person name="Hamasaki K."/>
        </authorList>
    </citation>
    <scope>NUCLEOTIDE SEQUENCE [LARGE SCALE GENOMIC DNA]</scope>
    <source>
        <strain evidence="2 3">CN-1</strain>
    </source>
</reference>
<proteinExistence type="predicted"/>
<gene>
    <name evidence="2" type="ORF">HAHE_15580</name>
</gene>
<dbReference type="RefSeq" id="WP_338689951.1">
    <property type="nucleotide sequence ID" value="NZ_AP024702.1"/>
</dbReference>
<feature type="transmembrane region" description="Helical" evidence="1">
    <location>
        <begin position="31"/>
        <end position="53"/>
    </location>
</feature>
<dbReference type="EMBL" id="AP024702">
    <property type="protein sequence ID" value="BCX47650.1"/>
    <property type="molecule type" value="Genomic_DNA"/>
</dbReference>
<sequence length="321" mass="35944">MSTDPPPDWIHFLHRLGVEIHRLSGSRTDPFAVFVSVPFLDFAGVLTVSGILAGKYRYEHLPSSDPHEWLDRKGQPVSFPVELRDGKMMLKRWVGSVHGVDEGPEGPCLAVTYLDNMQGRRQGRHYTRFVKPRWLPAVCELETMPDLDTWHQGSRLVSNIGALDKLLGKNGSAALVGQGSQDCLMIDVKTRVIDELKDSIDLQRFGVSGADESLVLADLIRPDGWGPEAMRETFSSRVTPEPAPGWRHTVLCGSLNFLRCWDEIDSPVRVVFISASENAYTEAVDFVNELYYQRIEEIPLPGDLLALKPSSFDIQLISCKE</sequence>
<keyword evidence="1" id="KW-1133">Transmembrane helix</keyword>
<protein>
    <submittedName>
        <fullName evidence="2">Uncharacterized protein</fullName>
    </submittedName>
</protein>
<dbReference type="Proteomes" id="UP001374893">
    <property type="component" value="Chromosome"/>
</dbReference>
<organism evidence="2 3">
    <name type="scientific">Haloferula helveola</name>
    <dbReference type="NCBI Taxonomy" id="490095"/>
    <lineage>
        <taxon>Bacteria</taxon>
        <taxon>Pseudomonadati</taxon>
        <taxon>Verrucomicrobiota</taxon>
        <taxon>Verrucomicrobiia</taxon>
        <taxon>Verrucomicrobiales</taxon>
        <taxon>Verrucomicrobiaceae</taxon>
        <taxon>Haloferula</taxon>
    </lineage>
</organism>
<keyword evidence="1" id="KW-0472">Membrane</keyword>
<evidence type="ECO:0000313" key="2">
    <source>
        <dbReference type="EMBL" id="BCX47650.1"/>
    </source>
</evidence>
<keyword evidence="1" id="KW-0812">Transmembrane</keyword>
<evidence type="ECO:0000256" key="1">
    <source>
        <dbReference type="SAM" id="Phobius"/>
    </source>
</evidence>